<proteinExistence type="predicted"/>
<accession>A0A078AHK4</accession>
<evidence type="ECO:0000313" key="2">
    <source>
        <dbReference type="Proteomes" id="UP000039865"/>
    </source>
</evidence>
<dbReference type="EMBL" id="CCKQ01010251">
    <property type="protein sequence ID" value="CDW81760.1"/>
    <property type="molecule type" value="Genomic_DNA"/>
</dbReference>
<protein>
    <submittedName>
        <fullName evidence="1">Uncharacterized protein</fullName>
    </submittedName>
</protein>
<reference evidence="1 2" key="1">
    <citation type="submission" date="2014-06" db="EMBL/GenBank/DDBJ databases">
        <authorList>
            <person name="Swart Estienne"/>
        </authorList>
    </citation>
    <scope>NUCLEOTIDE SEQUENCE [LARGE SCALE GENOMIC DNA]</scope>
    <source>
        <strain evidence="1 2">130c</strain>
    </source>
</reference>
<gene>
    <name evidence="1" type="primary">Contig10691.g11439</name>
    <name evidence="1" type="ORF">STYLEM_10784</name>
</gene>
<dbReference type="AlphaFoldDB" id="A0A078AHK4"/>
<name>A0A078AHK4_STYLE</name>
<keyword evidence="2" id="KW-1185">Reference proteome</keyword>
<evidence type="ECO:0000313" key="1">
    <source>
        <dbReference type="EMBL" id="CDW81760.1"/>
    </source>
</evidence>
<organism evidence="1 2">
    <name type="scientific">Stylonychia lemnae</name>
    <name type="common">Ciliate</name>
    <dbReference type="NCBI Taxonomy" id="5949"/>
    <lineage>
        <taxon>Eukaryota</taxon>
        <taxon>Sar</taxon>
        <taxon>Alveolata</taxon>
        <taxon>Ciliophora</taxon>
        <taxon>Intramacronucleata</taxon>
        <taxon>Spirotrichea</taxon>
        <taxon>Stichotrichia</taxon>
        <taxon>Sporadotrichida</taxon>
        <taxon>Oxytrichidae</taxon>
        <taxon>Stylonychinae</taxon>
        <taxon>Stylonychia</taxon>
    </lineage>
</organism>
<dbReference type="InParanoid" id="A0A078AHK4"/>
<dbReference type="Proteomes" id="UP000039865">
    <property type="component" value="Unassembled WGS sequence"/>
</dbReference>
<sequence length="335" mass="39282">MLKMMTLNMEADLLTQIFPLLDDNYIDQQINILKQMQSQYQNQSSQPSLHLNVLHHYLKLVKNLQLQIKDYDSLLVDIQNLQTLTNAYLNKIEFEGRDLFESRDIIQADGTNESYKHFFLFKFFQLIADILEYLQIQQLQSDCQCIDDEIEQMMNNQFAIIQKSIRSIQKSTCIIIVNEGNSKDRQNQLEQIISKSNKFVYTTFLPLFMNIQLVLDDSARLQNDEIQVKKDSDYVAKVRLTLSKTKKSIQSQVDFCVLNYTLIQNHAQYFIPQSSNIIIKSQRVIKNKMKEHIEIVQISLPTLGNYVLRLETKLYDASENEIGVNVCKNIRFRVM</sequence>